<organism evidence="9 10">
    <name type="scientific">Rhodobium orientis</name>
    <dbReference type="NCBI Taxonomy" id="34017"/>
    <lineage>
        <taxon>Bacteria</taxon>
        <taxon>Pseudomonadati</taxon>
        <taxon>Pseudomonadota</taxon>
        <taxon>Alphaproteobacteria</taxon>
        <taxon>Hyphomicrobiales</taxon>
        <taxon>Rhodobiaceae</taxon>
        <taxon>Rhodobium</taxon>
    </lineage>
</organism>
<feature type="domain" description="ABC transmembrane type-1" evidence="8">
    <location>
        <begin position="111"/>
        <end position="300"/>
    </location>
</feature>
<feature type="transmembrane region" description="Helical" evidence="7">
    <location>
        <begin position="160"/>
        <end position="193"/>
    </location>
</feature>
<dbReference type="PANTHER" id="PTHR43386:SF25">
    <property type="entry name" value="PEPTIDE ABC TRANSPORTER PERMEASE PROTEIN"/>
    <property type="match status" value="1"/>
</dbReference>
<dbReference type="Gene3D" id="1.10.3720.10">
    <property type="entry name" value="MetI-like"/>
    <property type="match status" value="1"/>
</dbReference>
<evidence type="ECO:0000256" key="6">
    <source>
        <dbReference type="ARBA" id="ARBA00023136"/>
    </source>
</evidence>
<evidence type="ECO:0000256" key="2">
    <source>
        <dbReference type="ARBA" id="ARBA00022448"/>
    </source>
</evidence>
<comment type="caution">
    <text evidence="9">The sequence shown here is derived from an EMBL/GenBank/DDBJ whole genome shotgun (WGS) entry which is preliminary data.</text>
</comment>
<dbReference type="PANTHER" id="PTHR43386">
    <property type="entry name" value="OLIGOPEPTIDE TRANSPORT SYSTEM PERMEASE PROTEIN APPC"/>
    <property type="match status" value="1"/>
</dbReference>
<dbReference type="Pfam" id="PF00528">
    <property type="entry name" value="BPD_transp_1"/>
    <property type="match status" value="1"/>
</dbReference>
<gene>
    <name evidence="9" type="ORF">CH339_02160</name>
</gene>
<dbReference type="InterPro" id="IPR050366">
    <property type="entry name" value="BP-dependent_transpt_permease"/>
</dbReference>
<keyword evidence="5 7" id="KW-1133">Transmembrane helix</keyword>
<dbReference type="PROSITE" id="PS50928">
    <property type="entry name" value="ABC_TM1"/>
    <property type="match status" value="1"/>
</dbReference>
<evidence type="ECO:0000313" key="10">
    <source>
        <dbReference type="Proteomes" id="UP000249299"/>
    </source>
</evidence>
<reference evidence="9 10" key="1">
    <citation type="submission" date="2017-07" db="EMBL/GenBank/DDBJ databases">
        <title>Draft Genome Sequences of Select Purple Nonsulfur Bacteria.</title>
        <authorList>
            <person name="Lasarre B."/>
            <person name="Mckinlay J.B."/>
        </authorList>
    </citation>
    <scope>NUCLEOTIDE SEQUENCE [LARGE SCALE GENOMIC DNA]</scope>
    <source>
        <strain evidence="9 10">DSM 11290</strain>
    </source>
</reference>
<sequence length="318" mass="33077">MHGNALVDKIADSTPDTLSVAATPPTEASVRDDAKARVPFSLRGLGRTLLTVLPLAVVVFALLVAILGPTLGGLDPFEQDLLQRNKGPSAAYPLGTDHLGRDVLARLIVGTRLSLEAGLGGVLVALSLGGLLGFAASVAGGAAETAFYAFVDLIRAMPGVLLALLLVVALGAGLGPVTVALGVTFAPIFAYVARATYRRELAMDYVTAAESFGASGWRILMTHILPNVSGAFVTQGAIVLPRCIVTESVLSFLGLGVEPDTPTWGRMIAQASQFIERNPTAVLAPVIALSLLTISLALLGDRLRRRLDPRRIDEGAAA</sequence>
<dbReference type="GO" id="GO:0005886">
    <property type="term" value="C:plasma membrane"/>
    <property type="evidence" value="ECO:0007669"/>
    <property type="project" value="UniProtKB-SubCell"/>
</dbReference>
<feature type="transmembrane region" description="Helical" evidence="7">
    <location>
        <begin position="45"/>
        <end position="67"/>
    </location>
</feature>
<keyword evidence="3" id="KW-1003">Cell membrane</keyword>
<dbReference type="CDD" id="cd06261">
    <property type="entry name" value="TM_PBP2"/>
    <property type="match status" value="1"/>
</dbReference>
<dbReference type="AlphaFoldDB" id="A0A327JUS7"/>
<dbReference type="OrthoDB" id="9766870at2"/>
<evidence type="ECO:0000256" key="7">
    <source>
        <dbReference type="RuleBase" id="RU363032"/>
    </source>
</evidence>
<comment type="similarity">
    <text evidence="7">Belongs to the binding-protein-dependent transport system permease family.</text>
</comment>
<evidence type="ECO:0000313" key="9">
    <source>
        <dbReference type="EMBL" id="RAI29841.1"/>
    </source>
</evidence>
<evidence type="ECO:0000256" key="4">
    <source>
        <dbReference type="ARBA" id="ARBA00022692"/>
    </source>
</evidence>
<evidence type="ECO:0000256" key="1">
    <source>
        <dbReference type="ARBA" id="ARBA00004651"/>
    </source>
</evidence>
<dbReference type="RefSeq" id="WP_111432631.1">
    <property type="nucleotide sequence ID" value="NZ_JACIGG010000006.1"/>
</dbReference>
<keyword evidence="2 7" id="KW-0813">Transport</keyword>
<name>A0A327JUS7_9HYPH</name>
<dbReference type="SUPFAM" id="SSF161098">
    <property type="entry name" value="MetI-like"/>
    <property type="match status" value="1"/>
</dbReference>
<accession>A0A327JUS7</accession>
<keyword evidence="6 7" id="KW-0472">Membrane</keyword>
<keyword evidence="4 7" id="KW-0812">Transmembrane</keyword>
<dbReference type="Proteomes" id="UP000249299">
    <property type="component" value="Unassembled WGS sequence"/>
</dbReference>
<comment type="subcellular location">
    <subcellularLocation>
        <location evidence="1 7">Cell membrane</location>
        <topology evidence="1 7">Multi-pass membrane protein</topology>
    </subcellularLocation>
</comment>
<dbReference type="EMBL" id="NPEV01000002">
    <property type="protein sequence ID" value="RAI29841.1"/>
    <property type="molecule type" value="Genomic_DNA"/>
</dbReference>
<evidence type="ECO:0000256" key="3">
    <source>
        <dbReference type="ARBA" id="ARBA00022475"/>
    </source>
</evidence>
<dbReference type="InterPro" id="IPR035906">
    <property type="entry name" value="MetI-like_sf"/>
</dbReference>
<feature type="transmembrane region" description="Helical" evidence="7">
    <location>
        <begin position="122"/>
        <end position="148"/>
    </location>
</feature>
<keyword evidence="10" id="KW-1185">Reference proteome</keyword>
<evidence type="ECO:0000259" key="8">
    <source>
        <dbReference type="PROSITE" id="PS50928"/>
    </source>
</evidence>
<evidence type="ECO:0000256" key="5">
    <source>
        <dbReference type="ARBA" id="ARBA00022989"/>
    </source>
</evidence>
<protein>
    <recommendedName>
        <fullName evidence="8">ABC transmembrane type-1 domain-containing protein</fullName>
    </recommendedName>
</protein>
<proteinExistence type="inferred from homology"/>
<feature type="transmembrane region" description="Helical" evidence="7">
    <location>
        <begin position="282"/>
        <end position="300"/>
    </location>
</feature>
<dbReference type="InterPro" id="IPR000515">
    <property type="entry name" value="MetI-like"/>
</dbReference>
<dbReference type="GO" id="GO:0055085">
    <property type="term" value="P:transmembrane transport"/>
    <property type="evidence" value="ECO:0007669"/>
    <property type="project" value="InterPro"/>
</dbReference>